<evidence type="ECO:0000313" key="6">
    <source>
        <dbReference type="EMBL" id="RDI49802.1"/>
    </source>
</evidence>
<dbReference type="InterPro" id="IPR023772">
    <property type="entry name" value="DNA-bd_HTH_TetR-type_CS"/>
</dbReference>
<dbReference type="Pfam" id="PF00440">
    <property type="entry name" value="TetR_N"/>
    <property type="match status" value="1"/>
</dbReference>
<dbReference type="GO" id="GO:0003700">
    <property type="term" value="F:DNA-binding transcription factor activity"/>
    <property type="evidence" value="ECO:0007669"/>
    <property type="project" value="TreeGrafter"/>
</dbReference>
<dbReference type="Gene3D" id="1.10.10.60">
    <property type="entry name" value="Homeodomain-like"/>
    <property type="match status" value="1"/>
</dbReference>
<keyword evidence="1" id="KW-0805">Transcription regulation</keyword>
<dbReference type="SUPFAM" id="SSF46689">
    <property type="entry name" value="Homeodomain-like"/>
    <property type="match status" value="1"/>
</dbReference>
<protein>
    <submittedName>
        <fullName evidence="6">TetR family transcriptional regulator</fullName>
    </submittedName>
</protein>
<dbReference type="EMBL" id="QQAZ01000006">
    <property type="protein sequence ID" value="RDI49802.1"/>
    <property type="molecule type" value="Genomic_DNA"/>
</dbReference>
<dbReference type="PANTHER" id="PTHR30055">
    <property type="entry name" value="HTH-TYPE TRANSCRIPTIONAL REGULATOR RUTR"/>
    <property type="match status" value="1"/>
</dbReference>
<dbReference type="PROSITE" id="PS01081">
    <property type="entry name" value="HTH_TETR_1"/>
    <property type="match status" value="1"/>
</dbReference>
<comment type="caution">
    <text evidence="6">The sequence shown here is derived from an EMBL/GenBank/DDBJ whole genome shotgun (WGS) entry which is preliminary data.</text>
</comment>
<keyword evidence="2 4" id="KW-0238">DNA-binding</keyword>
<keyword evidence="7" id="KW-1185">Reference proteome</keyword>
<dbReference type="InterPro" id="IPR050109">
    <property type="entry name" value="HTH-type_TetR-like_transc_reg"/>
</dbReference>
<accession>A0A370H3N5</accession>
<sequence>MGDTEVGLRELKKERTRRALLRAAYRLFEEKGYDKTTTVEIARAAEVSPGTFFNYFATKEELVFGDRTGIIESGLRVLSAPKRGEVPADLVLRSFGTMLATEQRDDPIEEHGSSRARLLFTVPSLYGAMLQRTFATQERMAAALRRSYPEDLDDVRAATVVGAFVGAAMAAIRAAAERDEPLKPALMDAIHLVADNFR</sequence>
<dbReference type="RefSeq" id="WP_068018126.1">
    <property type="nucleotide sequence ID" value="NZ_QQAZ01000006.1"/>
</dbReference>
<evidence type="ECO:0000256" key="2">
    <source>
        <dbReference type="ARBA" id="ARBA00023125"/>
    </source>
</evidence>
<dbReference type="AlphaFoldDB" id="A0A370H3N5"/>
<dbReference type="OrthoDB" id="4143918at2"/>
<dbReference type="STRING" id="1210089.GCA_001613165_02405"/>
<dbReference type="Gene3D" id="1.10.357.10">
    <property type="entry name" value="Tetracycline Repressor, domain 2"/>
    <property type="match status" value="1"/>
</dbReference>
<proteinExistence type="predicted"/>
<gene>
    <name evidence="6" type="ORF">DFR68_106239</name>
</gene>
<organism evidence="6 7">
    <name type="scientific">Nocardia mexicana</name>
    <dbReference type="NCBI Taxonomy" id="279262"/>
    <lineage>
        <taxon>Bacteria</taxon>
        <taxon>Bacillati</taxon>
        <taxon>Actinomycetota</taxon>
        <taxon>Actinomycetes</taxon>
        <taxon>Mycobacteriales</taxon>
        <taxon>Nocardiaceae</taxon>
        <taxon>Nocardia</taxon>
    </lineage>
</organism>
<evidence type="ECO:0000259" key="5">
    <source>
        <dbReference type="PROSITE" id="PS50977"/>
    </source>
</evidence>
<dbReference type="PROSITE" id="PS50977">
    <property type="entry name" value="HTH_TETR_2"/>
    <property type="match status" value="1"/>
</dbReference>
<evidence type="ECO:0000256" key="3">
    <source>
        <dbReference type="ARBA" id="ARBA00023163"/>
    </source>
</evidence>
<name>A0A370H3N5_9NOCA</name>
<reference evidence="6 7" key="1">
    <citation type="submission" date="2018-07" db="EMBL/GenBank/DDBJ databases">
        <title>Genomic Encyclopedia of Type Strains, Phase IV (KMG-IV): sequencing the most valuable type-strain genomes for metagenomic binning, comparative biology and taxonomic classification.</title>
        <authorList>
            <person name="Goeker M."/>
        </authorList>
    </citation>
    <scope>NUCLEOTIDE SEQUENCE [LARGE SCALE GENOMIC DNA]</scope>
    <source>
        <strain evidence="6 7">DSM 44952</strain>
    </source>
</reference>
<dbReference type="InterPro" id="IPR009057">
    <property type="entry name" value="Homeodomain-like_sf"/>
</dbReference>
<dbReference type="InterPro" id="IPR001647">
    <property type="entry name" value="HTH_TetR"/>
</dbReference>
<feature type="domain" description="HTH tetR-type" evidence="5">
    <location>
        <begin position="14"/>
        <end position="74"/>
    </location>
</feature>
<evidence type="ECO:0000256" key="1">
    <source>
        <dbReference type="ARBA" id="ARBA00023015"/>
    </source>
</evidence>
<keyword evidence="3" id="KW-0804">Transcription</keyword>
<evidence type="ECO:0000256" key="4">
    <source>
        <dbReference type="PROSITE-ProRule" id="PRU00335"/>
    </source>
</evidence>
<feature type="DNA-binding region" description="H-T-H motif" evidence="4">
    <location>
        <begin position="37"/>
        <end position="56"/>
    </location>
</feature>
<dbReference type="GO" id="GO:0000976">
    <property type="term" value="F:transcription cis-regulatory region binding"/>
    <property type="evidence" value="ECO:0007669"/>
    <property type="project" value="TreeGrafter"/>
</dbReference>
<dbReference type="Pfam" id="PF17754">
    <property type="entry name" value="TetR_C_14"/>
    <property type="match status" value="1"/>
</dbReference>
<dbReference type="Proteomes" id="UP000255355">
    <property type="component" value="Unassembled WGS sequence"/>
</dbReference>
<dbReference type="PANTHER" id="PTHR30055:SF234">
    <property type="entry name" value="HTH-TYPE TRANSCRIPTIONAL REGULATOR BETI"/>
    <property type="match status" value="1"/>
</dbReference>
<dbReference type="InterPro" id="IPR041347">
    <property type="entry name" value="MftR_C"/>
</dbReference>
<dbReference type="PRINTS" id="PR00455">
    <property type="entry name" value="HTHTETR"/>
</dbReference>
<evidence type="ECO:0000313" key="7">
    <source>
        <dbReference type="Proteomes" id="UP000255355"/>
    </source>
</evidence>